<dbReference type="HOGENOM" id="CLU_123886_0_0_10"/>
<evidence type="ECO:0000313" key="2">
    <source>
        <dbReference type="EMBL" id="ACE03695.1"/>
    </source>
</evidence>
<gene>
    <name evidence="2" type="ordered locus">Cphamn1_0742</name>
</gene>
<protein>
    <submittedName>
        <fullName evidence="2">Transcriptional regulator, XRE family</fullName>
    </submittedName>
</protein>
<feature type="domain" description="HTH cro/C1-type" evidence="1">
    <location>
        <begin position="32"/>
        <end position="89"/>
    </location>
</feature>
<dbReference type="InterPro" id="IPR001387">
    <property type="entry name" value="Cro/C1-type_HTH"/>
</dbReference>
<dbReference type="eggNOG" id="COG1396">
    <property type="taxonomic scope" value="Bacteria"/>
</dbReference>
<dbReference type="InterPro" id="IPR013435">
    <property type="entry name" value="Mobile_mystery_prot_A"/>
</dbReference>
<reference evidence="2" key="1">
    <citation type="submission" date="2008-06" db="EMBL/GenBank/DDBJ databases">
        <title>Complete sequence of Chlorobium phaeobacteroides BS1.</title>
        <authorList>
            <consortium name="US DOE Joint Genome Institute"/>
            <person name="Lucas S."/>
            <person name="Copeland A."/>
            <person name="Lapidus A."/>
            <person name="Glavina del Rio T."/>
            <person name="Dalin E."/>
            <person name="Tice H."/>
            <person name="Bruce D."/>
            <person name="Goodwin L."/>
            <person name="Pitluck S."/>
            <person name="Schmutz J."/>
            <person name="Larimer F."/>
            <person name="Land M."/>
            <person name="Hauser L."/>
            <person name="Kyrpides N."/>
            <person name="Ovchinnikova G."/>
            <person name="Li T."/>
            <person name="Liu Z."/>
            <person name="Zhao F."/>
            <person name="Overmann J."/>
            <person name="Bryant D.A."/>
            <person name="Richardson P."/>
        </authorList>
    </citation>
    <scope>NUCLEOTIDE SEQUENCE [LARGE SCALE GENOMIC DNA]</scope>
    <source>
        <strain evidence="2">BS1</strain>
    </source>
</reference>
<dbReference type="SMART" id="SM00530">
    <property type="entry name" value="HTH_XRE"/>
    <property type="match status" value="1"/>
</dbReference>
<dbReference type="KEGG" id="cpb:Cphamn1_0742"/>
<dbReference type="GO" id="GO:0003677">
    <property type="term" value="F:DNA binding"/>
    <property type="evidence" value="ECO:0007669"/>
    <property type="project" value="InterPro"/>
</dbReference>
<accession>B3ENG5</accession>
<dbReference type="CDD" id="cd00093">
    <property type="entry name" value="HTH_XRE"/>
    <property type="match status" value="1"/>
</dbReference>
<dbReference type="Pfam" id="PF01381">
    <property type="entry name" value="HTH_3"/>
    <property type="match status" value="1"/>
</dbReference>
<dbReference type="PROSITE" id="PS50943">
    <property type="entry name" value="HTH_CROC1"/>
    <property type="match status" value="1"/>
</dbReference>
<dbReference type="NCBIfam" id="TIGR02612">
    <property type="entry name" value="mob_myst_A"/>
    <property type="match status" value="1"/>
</dbReference>
<name>B3ENG5_CHLPB</name>
<dbReference type="STRING" id="331678.Cphamn1_0742"/>
<dbReference type="InterPro" id="IPR010982">
    <property type="entry name" value="Lambda_DNA-bd_dom_sf"/>
</dbReference>
<dbReference type="OrthoDB" id="9785949at2"/>
<dbReference type="AlphaFoldDB" id="B3ENG5"/>
<proteinExistence type="predicted"/>
<sequence length="152" mass="17203">MKSRILQIDHMSQKMKVLCPAGSIATPPTGWVKAVRTALGMSMEQLGKRLGVTKQSIHDVEQREKEGSVTIRSLSEIANALDMKLVYGFIPKDGTLDALIDRKARELAEKIVLRTAQNMRLEAQENSAERIEKAIMERKAEIKRTMPRMLWD</sequence>
<dbReference type="SUPFAM" id="SSF47413">
    <property type="entry name" value="lambda repressor-like DNA-binding domains"/>
    <property type="match status" value="1"/>
</dbReference>
<dbReference type="EMBL" id="CP001101">
    <property type="protein sequence ID" value="ACE03695.1"/>
    <property type="molecule type" value="Genomic_DNA"/>
</dbReference>
<dbReference type="Gene3D" id="1.10.260.40">
    <property type="entry name" value="lambda repressor-like DNA-binding domains"/>
    <property type="match status" value="1"/>
</dbReference>
<organism evidence="2">
    <name type="scientific">Chlorobium phaeobacteroides (strain BS1)</name>
    <dbReference type="NCBI Taxonomy" id="331678"/>
    <lineage>
        <taxon>Bacteria</taxon>
        <taxon>Pseudomonadati</taxon>
        <taxon>Chlorobiota</taxon>
        <taxon>Chlorobiia</taxon>
        <taxon>Chlorobiales</taxon>
        <taxon>Chlorobiaceae</taxon>
        <taxon>Chlorobium/Pelodictyon group</taxon>
        <taxon>Chlorobium</taxon>
    </lineage>
</organism>
<evidence type="ECO:0000259" key="1">
    <source>
        <dbReference type="PROSITE" id="PS50943"/>
    </source>
</evidence>